<dbReference type="AlphaFoldDB" id="A0A2R3QSM7"/>
<gene>
    <name evidence="2" type="ORF">C7A17_19170</name>
</gene>
<feature type="transmembrane region" description="Helical" evidence="1">
    <location>
        <begin position="46"/>
        <end position="64"/>
    </location>
</feature>
<keyword evidence="1" id="KW-1133">Transmembrane helix</keyword>
<evidence type="ECO:0000313" key="2">
    <source>
        <dbReference type="EMBL" id="AVO54791.1"/>
    </source>
</evidence>
<accession>A0A2R3QSM7</accession>
<keyword evidence="1" id="KW-0812">Transmembrane</keyword>
<feature type="transmembrane region" description="Helical" evidence="1">
    <location>
        <begin position="70"/>
        <end position="86"/>
    </location>
</feature>
<proteinExistence type="predicted"/>
<name>A0A2R3QSM7_ECTME</name>
<dbReference type="Proteomes" id="UP000238327">
    <property type="component" value="Chromosome"/>
</dbReference>
<evidence type="ECO:0000313" key="3">
    <source>
        <dbReference type="Proteomes" id="UP000238327"/>
    </source>
</evidence>
<dbReference type="EMBL" id="CP027657">
    <property type="protein sequence ID" value="AVO54791.1"/>
    <property type="molecule type" value="Genomic_DNA"/>
</dbReference>
<sequence>MKVPTLLVAPVVASRVLYRQDSGDNNKEAESMTPQDYDRQRMQSNFLESLLAVLVIGLFVLAIFGMGGELLVAMAVVIAGVLVNLYRLHHSITDYSCPSCGELPHERVDERAGRQHDPATPNCLHCGKELSE</sequence>
<keyword evidence="1" id="KW-0472">Membrane</keyword>
<protein>
    <submittedName>
        <fullName evidence="2">Uncharacterized protein</fullName>
    </submittedName>
</protein>
<reference evidence="2 3" key="1">
    <citation type="submission" date="2018-03" db="EMBL/GenBank/DDBJ databases">
        <title>Complete genome sequence and methylome analysis of Pseudomonas mendocina NEB 698.</title>
        <authorList>
            <person name="Morgan R.D."/>
        </authorList>
    </citation>
    <scope>NUCLEOTIDE SEQUENCE [LARGE SCALE GENOMIC DNA]</scope>
    <source>
        <strain evidence="2 3">NEB698</strain>
    </source>
</reference>
<organism evidence="2 3">
    <name type="scientific">Ectopseudomonas mendocina</name>
    <name type="common">Pseudomonas mendocina</name>
    <dbReference type="NCBI Taxonomy" id="300"/>
    <lineage>
        <taxon>Bacteria</taxon>
        <taxon>Pseudomonadati</taxon>
        <taxon>Pseudomonadota</taxon>
        <taxon>Gammaproteobacteria</taxon>
        <taxon>Pseudomonadales</taxon>
        <taxon>Pseudomonadaceae</taxon>
        <taxon>Ectopseudomonas</taxon>
    </lineage>
</organism>
<evidence type="ECO:0000256" key="1">
    <source>
        <dbReference type="SAM" id="Phobius"/>
    </source>
</evidence>